<gene>
    <name evidence="2" type="ORF">GGE60_000327</name>
</gene>
<dbReference type="Gene3D" id="3.30.1360.120">
    <property type="entry name" value="Probable tRNA modification gtpase trme, domain 1"/>
    <property type="match status" value="1"/>
</dbReference>
<keyword evidence="3" id="KW-1185">Reference proteome</keyword>
<evidence type="ECO:0000313" key="2">
    <source>
        <dbReference type="EMBL" id="MBB4566239.1"/>
    </source>
</evidence>
<dbReference type="EC" id="1.5.3.1" evidence="2"/>
<dbReference type="GO" id="GO:0008115">
    <property type="term" value="F:sarcosine oxidase activity"/>
    <property type="evidence" value="ECO:0007669"/>
    <property type="project" value="UniProtKB-EC"/>
</dbReference>
<organism evidence="2 3">
    <name type="scientific">Rhizobium leucaenae</name>
    <dbReference type="NCBI Taxonomy" id="29450"/>
    <lineage>
        <taxon>Bacteria</taxon>
        <taxon>Pseudomonadati</taxon>
        <taxon>Pseudomonadota</taxon>
        <taxon>Alphaproteobacteria</taxon>
        <taxon>Hyphomicrobiales</taxon>
        <taxon>Rhizobiaceae</taxon>
        <taxon>Rhizobium/Agrobacterium group</taxon>
        <taxon>Rhizobium</taxon>
    </lineage>
</organism>
<accession>A0A7W6ZPL1</accession>
<dbReference type="InterPro" id="IPR006222">
    <property type="entry name" value="GCVT_N"/>
</dbReference>
<dbReference type="SUPFAM" id="SSF103025">
    <property type="entry name" value="Folate-binding domain"/>
    <property type="match status" value="1"/>
</dbReference>
<dbReference type="OrthoDB" id="8098081at2"/>
<name>A0A7W6ZPL1_9HYPH</name>
<keyword evidence="2" id="KW-0560">Oxidoreductase</keyword>
<dbReference type="AlphaFoldDB" id="A0A7W6ZPL1"/>
<proteinExistence type="predicted"/>
<comment type="caution">
    <text evidence="2">The sequence shown here is derived from an EMBL/GenBank/DDBJ whole genome shotgun (WGS) entry which is preliminary data.</text>
</comment>
<sequence length="184" mass="19938">MSVAYQNRHVLEDHISGFEAEPNPNHLAVVRRPAIFSVLAHAGQEAWTLAALKAMSDISVRHVGPGDWLAVSEVLGAESVARDLALLDAARVSFFEQSDGRVVLRLSGPSVRRILAKCVAVDLHPQVFAEGRSANMLCCHVSANLARTGPDLFEIIVPRSYAGSVFEELMEMGREFALTAGFAD</sequence>
<dbReference type="EMBL" id="JACIIG010000001">
    <property type="protein sequence ID" value="MBB4566239.1"/>
    <property type="molecule type" value="Genomic_DNA"/>
</dbReference>
<evidence type="ECO:0000259" key="1">
    <source>
        <dbReference type="Pfam" id="PF01571"/>
    </source>
</evidence>
<reference evidence="2 3" key="1">
    <citation type="submission" date="2020-08" db="EMBL/GenBank/DDBJ databases">
        <title>Genomic Encyclopedia of Type Strains, Phase IV (KMG-V): Genome sequencing to study the core and pangenomes of soil and plant-associated prokaryotes.</title>
        <authorList>
            <person name="Whitman W."/>
        </authorList>
    </citation>
    <scope>NUCLEOTIDE SEQUENCE [LARGE SCALE GENOMIC DNA]</scope>
    <source>
        <strain evidence="2 3">SEMIA 492</strain>
    </source>
</reference>
<evidence type="ECO:0000313" key="3">
    <source>
        <dbReference type="Proteomes" id="UP000543836"/>
    </source>
</evidence>
<feature type="domain" description="GCVT N-terminal" evidence="1">
    <location>
        <begin position="55"/>
        <end position="179"/>
    </location>
</feature>
<dbReference type="Pfam" id="PF01571">
    <property type="entry name" value="GCV_T"/>
    <property type="match status" value="1"/>
</dbReference>
<protein>
    <submittedName>
        <fullName evidence="2">Sarcosine oxidase subunit gamma</fullName>
        <ecNumber evidence="2">1.5.3.1</ecNumber>
    </submittedName>
</protein>
<dbReference type="RefSeq" id="WP_028751917.1">
    <property type="nucleotide sequence ID" value="NZ_JACIIG010000001.1"/>
</dbReference>
<dbReference type="InterPro" id="IPR027266">
    <property type="entry name" value="TrmE/GcvT-like"/>
</dbReference>
<dbReference type="Proteomes" id="UP000543836">
    <property type="component" value="Unassembled WGS sequence"/>
</dbReference>